<keyword evidence="4" id="KW-1185">Reference proteome</keyword>
<dbReference type="Gene3D" id="3.40.50.1110">
    <property type="entry name" value="SGNH hydrolase"/>
    <property type="match status" value="1"/>
</dbReference>
<proteinExistence type="predicted"/>
<evidence type="ECO:0000313" key="3">
    <source>
        <dbReference type="EMBL" id="MDA3731710.1"/>
    </source>
</evidence>
<keyword evidence="1" id="KW-0378">Hydrolase</keyword>
<dbReference type="GO" id="GO:0016787">
    <property type="term" value="F:hydrolase activity"/>
    <property type="evidence" value="ECO:0007669"/>
    <property type="project" value="UniProtKB-KW"/>
</dbReference>
<dbReference type="Proteomes" id="UP001169242">
    <property type="component" value="Unassembled WGS sequence"/>
</dbReference>
<protein>
    <recommendedName>
        <fullName evidence="2">Sialate O-acetylesterase domain-containing protein</fullName>
    </recommendedName>
</protein>
<reference evidence="3" key="1">
    <citation type="journal article" date="2023" name="Int. J. Syst. Evol. Microbiol.">
        <title>&lt;i&gt;Holtiella tumoricola&lt;/i&gt; gen. nov. sp. nov., isolated from a human clinical sample.</title>
        <authorList>
            <person name="Allen-Vercoe E."/>
            <person name="Daigneault M.C."/>
            <person name="Vancuren S.J."/>
            <person name="Cochrane K."/>
            <person name="O'Neal L.L."/>
            <person name="Sankaranarayanan K."/>
            <person name="Lawson P.A."/>
        </authorList>
    </citation>
    <scope>NUCLEOTIDE SEQUENCE</scope>
    <source>
        <strain evidence="3">CC70A</strain>
    </source>
</reference>
<evidence type="ECO:0000259" key="2">
    <source>
        <dbReference type="Pfam" id="PF03629"/>
    </source>
</evidence>
<gene>
    <name evidence="3" type="ORF">PBV87_09495</name>
</gene>
<dbReference type="InterPro" id="IPR036514">
    <property type="entry name" value="SGNH_hydro_sf"/>
</dbReference>
<dbReference type="PANTHER" id="PTHR31988:SF19">
    <property type="entry name" value="9-O-ACETYL-N-ACETYLNEURAMINIC ACID DEACETYLASE-RELATED"/>
    <property type="match status" value="1"/>
</dbReference>
<organism evidence="3 4">
    <name type="scientific">Holtiella tumoricola</name>
    <dbReference type="NCBI Taxonomy" id="3018743"/>
    <lineage>
        <taxon>Bacteria</taxon>
        <taxon>Bacillati</taxon>
        <taxon>Bacillota</taxon>
        <taxon>Clostridia</taxon>
        <taxon>Lachnospirales</taxon>
        <taxon>Cellulosilyticaceae</taxon>
        <taxon>Holtiella</taxon>
    </lineage>
</organism>
<comment type="caution">
    <text evidence="3">The sequence shown here is derived from an EMBL/GenBank/DDBJ whole genome shotgun (WGS) entry which is preliminary data.</text>
</comment>
<dbReference type="Pfam" id="PF03629">
    <property type="entry name" value="SASA"/>
    <property type="match status" value="1"/>
</dbReference>
<dbReference type="PANTHER" id="PTHR31988">
    <property type="entry name" value="ESTERASE, PUTATIVE (DUF303)-RELATED"/>
    <property type="match status" value="1"/>
</dbReference>
<name>A0AA42DMG2_9FIRM</name>
<dbReference type="RefSeq" id="WP_271012068.1">
    <property type="nucleotide sequence ID" value="NZ_JAQIFT010000040.1"/>
</dbReference>
<accession>A0AA42DMG2</accession>
<evidence type="ECO:0000313" key="4">
    <source>
        <dbReference type="Proteomes" id="UP001169242"/>
    </source>
</evidence>
<evidence type="ECO:0000256" key="1">
    <source>
        <dbReference type="ARBA" id="ARBA00022801"/>
    </source>
</evidence>
<dbReference type="AlphaFoldDB" id="A0AA42DMG2"/>
<dbReference type="SUPFAM" id="SSF52266">
    <property type="entry name" value="SGNH hydrolase"/>
    <property type="match status" value="1"/>
</dbReference>
<dbReference type="InterPro" id="IPR005181">
    <property type="entry name" value="SASA"/>
</dbReference>
<dbReference type="InterPro" id="IPR052940">
    <property type="entry name" value="Carb_Esterase_6"/>
</dbReference>
<sequence length="467" mass="52105">MNIGAIITQGPQPWQIIQQVEGKANISLKGTYDVHAHCEEARVWARVVLEDTFENVIRWQEATKMQDGEWEIILKEVPAGGLYRIETCLKENIGNPIEWAMRGDMIHHVGIGDLFVIAGQSNSAGYGKGPVFDPPELGIHLLRNSGQWDLASHPFNESTHTLHSINREGANPGHSPYLSFAKRLKRDLAYPIGLIQTALGGSLLSAWNPEEEGYLYHNMLEVIQSTTDKIKGVLWYQGCTDTDTLDLAHSYLERFKTMVQALRKDLNQPELPILTVQLNRVVNNLGNETAQNHSDEGWSMVREAQRQATMIIDNVYIIPSIDSTLSDAIHNASPANMVLGERTARLALEQLYDKGIEGTPPNLQSASLLDTGCIELTFAPVYERLESFDVAVSDLAFQIEDSIGKIELASYQLLGNRIQFKMSRKPEGDCYVSCGQGRFPRGVVPIDRGGQLPLLLFNKVKVNLYNK</sequence>
<feature type="domain" description="Sialate O-acetylesterase" evidence="2">
    <location>
        <begin position="113"/>
        <end position="347"/>
    </location>
</feature>
<dbReference type="EMBL" id="JAQIFT010000040">
    <property type="protein sequence ID" value="MDA3731710.1"/>
    <property type="molecule type" value="Genomic_DNA"/>
</dbReference>